<keyword evidence="2" id="KW-1185">Reference proteome</keyword>
<sequence>MSSYYRTEALKTTHYGPNGEGRDTYIFVNNGGVERNTYPYVFKEQSRMTRRNFVFGSPNLGSKSLKYKSDGTGRDTYIGNNHGGFMFPHEKPSFYSTLRTPSPRFHKVLKAQTISQYSKKIQVARSQNDAVLRLSIPKFQPKYSNK</sequence>
<gene>
    <name evidence="1" type="ORF">SteCoe_24459</name>
</gene>
<comment type="caution">
    <text evidence="1">The sequence shown here is derived from an EMBL/GenBank/DDBJ whole genome shotgun (WGS) entry which is preliminary data.</text>
</comment>
<dbReference type="AlphaFoldDB" id="A0A1R2BHE5"/>
<proteinExistence type="predicted"/>
<dbReference type="Proteomes" id="UP000187209">
    <property type="component" value="Unassembled WGS sequence"/>
</dbReference>
<evidence type="ECO:0000313" key="2">
    <source>
        <dbReference type="Proteomes" id="UP000187209"/>
    </source>
</evidence>
<dbReference type="OrthoDB" id="311825at2759"/>
<accession>A0A1R2BHE5</accession>
<dbReference type="EMBL" id="MPUH01000644">
    <property type="protein sequence ID" value="OMJ76203.1"/>
    <property type="molecule type" value="Genomic_DNA"/>
</dbReference>
<name>A0A1R2BHE5_9CILI</name>
<evidence type="ECO:0000313" key="1">
    <source>
        <dbReference type="EMBL" id="OMJ76203.1"/>
    </source>
</evidence>
<organism evidence="1 2">
    <name type="scientific">Stentor coeruleus</name>
    <dbReference type="NCBI Taxonomy" id="5963"/>
    <lineage>
        <taxon>Eukaryota</taxon>
        <taxon>Sar</taxon>
        <taxon>Alveolata</taxon>
        <taxon>Ciliophora</taxon>
        <taxon>Postciliodesmatophora</taxon>
        <taxon>Heterotrichea</taxon>
        <taxon>Heterotrichida</taxon>
        <taxon>Stentoridae</taxon>
        <taxon>Stentor</taxon>
    </lineage>
</organism>
<protein>
    <submittedName>
        <fullName evidence="1">Uncharacterized protein</fullName>
    </submittedName>
</protein>
<reference evidence="1 2" key="1">
    <citation type="submission" date="2016-11" db="EMBL/GenBank/DDBJ databases">
        <title>The macronuclear genome of Stentor coeruleus: a giant cell with tiny introns.</title>
        <authorList>
            <person name="Slabodnick M."/>
            <person name="Ruby J.G."/>
            <person name="Reiff S.B."/>
            <person name="Swart E.C."/>
            <person name="Gosai S."/>
            <person name="Prabakaran S."/>
            <person name="Witkowska E."/>
            <person name="Larue G.E."/>
            <person name="Fisher S."/>
            <person name="Freeman R.M."/>
            <person name="Gunawardena J."/>
            <person name="Chu W."/>
            <person name="Stover N.A."/>
            <person name="Gregory B.D."/>
            <person name="Nowacki M."/>
            <person name="Derisi J."/>
            <person name="Roy S.W."/>
            <person name="Marshall W.F."/>
            <person name="Sood P."/>
        </authorList>
    </citation>
    <scope>NUCLEOTIDE SEQUENCE [LARGE SCALE GENOMIC DNA]</scope>
    <source>
        <strain evidence="1">WM001</strain>
    </source>
</reference>